<dbReference type="Gene3D" id="3.30.420.40">
    <property type="match status" value="2"/>
</dbReference>
<accession>A0A0M2PUL0</accession>
<dbReference type="SUPFAM" id="SSF100920">
    <property type="entry name" value="Heat shock protein 70kD (HSP70), peptide-binding domain"/>
    <property type="match status" value="1"/>
</dbReference>
<dbReference type="FunFam" id="3.90.640.10:FF:000003">
    <property type="entry name" value="Molecular chaperone DnaK"/>
    <property type="match status" value="1"/>
</dbReference>
<dbReference type="GO" id="GO:0140662">
    <property type="term" value="F:ATP-dependent protein folding chaperone"/>
    <property type="evidence" value="ECO:0007669"/>
    <property type="project" value="InterPro"/>
</dbReference>
<dbReference type="InterPro" id="IPR043129">
    <property type="entry name" value="ATPase_NBD"/>
</dbReference>
<name>A0A0M2PUL0_PROHO</name>
<evidence type="ECO:0000313" key="9">
    <source>
        <dbReference type="Proteomes" id="UP000034681"/>
    </source>
</evidence>
<protein>
    <submittedName>
        <fullName evidence="8">Molecular chaperone Hsp70</fullName>
    </submittedName>
</protein>
<dbReference type="InterPro" id="IPR029047">
    <property type="entry name" value="HSP70_peptide-bd_sf"/>
</dbReference>
<dbReference type="PROSITE" id="PS01036">
    <property type="entry name" value="HSP70_3"/>
    <property type="match status" value="1"/>
</dbReference>
<dbReference type="RefSeq" id="WP_026099635.1">
    <property type="nucleotide sequence ID" value="NZ_KB235939.1"/>
</dbReference>
<organism evidence="8 9">
    <name type="scientific">Prochlorothrix hollandica PCC 9006 = CALU 1027</name>
    <dbReference type="NCBI Taxonomy" id="317619"/>
    <lineage>
        <taxon>Bacteria</taxon>
        <taxon>Bacillati</taxon>
        <taxon>Cyanobacteriota</taxon>
        <taxon>Cyanophyceae</taxon>
        <taxon>Prochlorotrichales</taxon>
        <taxon>Prochlorotrichaceae</taxon>
        <taxon>Prochlorothrix</taxon>
    </lineage>
</organism>
<sequence>MGKVVGIDLGTTNSVAAFKFANIEVVIADGNAPPDRQLTRSMVAVNQGALVVGEMAYNQIGSDPENVIVSIKRLMGRGFNDPTLQDQQSRFSYKITAAEHGTENSLSVFLAGKAYEPEDISAEILKQVVRNADDYQAQQGQKNQITSAVITVPAYFNDKQRHATREAASRAGIIPLELLPEPTAAAISYGFKPDGTDAKTILVYDFGGGTFDASIIATTGNQFIELGKAGDLWLGGDDVDHLLVQHVKQLIAQEEELDNVDALIAKMPHYQRIRFNSDLRKAVERAKIDLSRAEVARVIPATPLLDDMGLAIPVNVEITRQAFEQLLTPLVDRTIEVCHSAIRFSEYTIDLIDAVLLVGGSSQIPLVQRKVQVAFGTHKVKVAVHPRPMTAVAEGAAIVAAGLIEKVGTVSRDYFIELVGGDPQFKIIAQGDVLPIKTAHTFKTIADGQRLIHFKFSNYDEVHQRSEPVGQMWLGLDKYYPKGTEVLVALELDEQIGDLCITAVLKNDPAIRVSSSFSRGKADEKIYDELVQVIADINQRGLNPQYMEEVSQQIVPIVFTTNQILDPKTGREKADIRRRAERELTELKVSFSEERNDAKFFVDTFDFLLKTCDFLIEPSQKNRLQLLREKLQSALDRNDLSAIDAYTEDANREMKNLPDLVQIVYMCRLAISQAHSQNPTQARAMAEKLARMLSAMERGDGTEGERLWRELQPDILHWIDQDLPTASIATGISR</sequence>
<reference evidence="8" key="1">
    <citation type="submission" date="2012-04" db="EMBL/GenBank/DDBJ databases">
        <authorList>
            <person name="Borisov I.G."/>
            <person name="Ivanikova N.V."/>
            <person name="Pinevich A.V."/>
        </authorList>
    </citation>
    <scope>NUCLEOTIDE SEQUENCE</scope>
    <source>
        <strain evidence="8">CALU 1027</strain>
    </source>
</reference>
<dbReference type="Proteomes" id="UP000034681">
    <property type="component" value="Unassembled WGS sequence"/>
</dbReference>
<evidence type="ECO:0000313" key="8">
    <source>
        <dbReference type="EMBL" id="KKI98051.1"/>
    </source>
</evidence>
<keyword evidence="9" id="KW-1185">Reference proteome</keyword>
<dbReference type="Pfam" id="PF00012">
    <property type="entry name" value="HSP70"/>
    <property type="match status" value="1"/>
</dbReference>
<dbReference type="SUPFAM" id="SSF53067">
    <property type="entry name" value="Actin-like ATPase domain"/>
    <property type="match status" value="2"/>
</dbReference>
<dbReference type="InterPro" id="IPR013126">
    <property type="entry name" value="Hsp_70_fam"/>
</dbReference>
<keyword evidence="6" id="KW-0143">Chaperone</keyword>
<evidence type="ECO:0000256" key="4">
    <source>
        <dbReference type="ARBA" id="ARBA00022840"/>
    </source>
</evidence>
<gene>
    <name evidence="8" type="ORF">PROH_20130</name>
</gene>
<dbReference type="InterPro" id="IPR018181">
    <property type="entry name" value="Heat_shock_70_CS"/>
</dbReference>
<comment type="caution">
    <text evidence="8">The sequence shown here is derived from an EMBL/GenBank/DDBJ whole genome shotgun (WGS) entry which is preliminary data.</text>
</comment>
<dbReference type="PROSITE" id="PS00329">
    <property type="entry name" value="HSP70_2"/>
    <property type="match status" value="1"/>
</dbReference>
<dbReference type="STRING" id="317619.GCA_000332315_02906"/>
<dbReference type="PRINTS" id="PR00301">
    <property type="entry name" value="HEATSHOCK70"/>
</dbReference>
<evidence type="ECO:0000256" key="6">
    <source>
        <dbReference type="ARBA" id="ARBA00023186"/>
    </source>
</evidence>
<dbReference type="GO" id="GO:0005524">
    <property type="term" value="F:ATP binding"/>
    <property type="evidence" value="ECO:0007669"/>
    <property type="project" value="UniProtKB-KW"/>
</dbReference>
<keyword evidence="4 7" id="KW-0067">ATP-binding</keyword>
<comment type="similarity">
    <text evidence="1 7">Belongs to the heat shock protein 70 family.</text>
</comment>
<dbReference type="CDD" id="cd24029">
    <property type="entry name" value="ASKHA_NBD_HSP70_DnaK_HscA_HscC"/>
    <property type="match status" value="1"/>
</dbReference>
<evidence type="ECO:0000256" key="3">
    <source>
        <dbReference type="ARBA" id="ARBA00022741"/>
    </source>
</evidence>
<dbReference type="OrthoDB" id="9766019at2"/>
<evidence type="ECO:0000256" key="7">
    <source>
        <dbReference type="RuleBase" id="RU003322"/>
    </source>
</evidence>
<keyword evidence="5" id="KW-0346">Stress response</keyword>
<proteinExistence type="inferred from homology"/>
<dbReference type="PANTHER" id="PTHR19375">
    <property type="entry name" value="HEAT SHOCK PROTEIN 70KDA"/>
    <property type="match status" value="1"/>
</dbReference>
<evidence type="ECO:0000256" key="2">
    <source>
        <dbReference type="ARBA" id="ARBA00022553"/>
    </source>
</evidence>
<keyword evidence="2" id="KW-0597">Phosphoprotein</keyword>
<evidence type="ECO:0000256" key="1">
    <source>
        <dbReference type="ARBA" id="ARBA00007381"/>
    </source>
</evidence>
<dbReference type="eggNOG" id="COG0443">
    <property type="taxonomic scope" value="Bacteria"/>
</dbReference>
<dbReference type="AlphaFoldDB" id="A0A0M2PUL0"/>
<dbReference type="PROSITE" id="PS00297">
    <property type="entry name" value="HSP70_1"/>
    <property type="match status" value="1"/>
</dbReference>
<keyword evidence="3 7" id="KW-0547">Nucleotide-binding</keyword>
<dbReference type="Gene3D" id="3.90.640.10">
    <property type="entry name" value="Actin, Chain A, domain 4"/>
    <property type="match status" value="1"/>
</dbReference>
<evidence type="ECO:0000256" key="5">
    <source>
        <dbReference type="ARBA" id="ARBA00023016"/>
    </source>
</evidence>
<dbReference type="EMBL" id="AJTX02000010">
    <property type="protein sequence ID" value="KKI98051.1"/>
    <property type="molecule type" value="Genomic_DNA"/>
</dbReference>